<comment type="caution">
    <text evidence="1">The sequence shown here is derived from an EMBL/GenBank/DDBJ whole genome shotgun (WGS) entry which is preliminary data.</text>
</comment>
<accession>A0A392VHC9</accession>
<protein>
    <submittedName>
        <fullName evidence="1">Uncharacterized protein</fullName>
    </submittedName>
</protein>
<keyword evidence="2" id="KW-1185">Reference proteome</keyword>
<sequence>PRPSSWPELQNLKLVAERGAFSLSELVASACQGSPVTLKFTVLRRQLLADRP</sequence>
<dbReference type="Proteomes" id="UP000265520">
    <property type="component" value="Unassembled WGS sequence"/>
</dbReference>
<dbReference type="EMBL" id="LXQA011150495">
    <property type="protein sequence ID" value="MCI86822.1"/>
    <property type="molecule type" value="Genomic_DNA"/>
</dbReference>
<reference evidence="1 2" key="1">
    <citation type="journal article" date="2018" name="Front. Plant Sci.">
        <title>Red Clover (Trifolium pratense) and Zigzag Clover (T. medium) - A Picture of Genomic Similarities and Differences.</title>
        <authorList>
            <person name="Dluhosova J."/>
            <person name="Istvanek J."/>
            <person name="Nedelnik J."/>
            <person name="Repkova J."/>
        </authorList>
    </citation>
    <scope>NUCLEOTIDE SEQUENCE [LARGE SCALE GENOMIC DNA]</scope>
    <source>
        <strain evidence="2">cv. 10/8</strain>
        <tissue evidence="1">Leaf</tissue>
    </source>
</reference>
<feature type="non-terminal residue" evidence="1">
    <location>
        <position position="1"/>
    </location>
</feature>
<evidence type="ECO:0000313" key="2">
    <source>
        <dbReference type="Proteomes" id="UP000265520"/>
    </source>
</evidence>
<dbReference type="AlphaFoldDB" id="A0A392VHC9"/>
<evidence type="ECO:0000313" key="1">
    <source>
        <dbReference type="EMBL" id="MCI86822.1"/>
    </source>
</evidence>
<name>A0A392VHC9_9FABA</name>
<organism evidence="1 2">
    <name type="scientific">Trifolium medium</name>
    <dbReference type="NCBI Taxonomy" id="97028"/>
    <lineage>
        <taxon>Eukaryota</taxon>
        <taxon>Viridiplantae</taxon>
        <taxon>Streptophyta</taxon>
        <taxon>Embryophyta</taxon>
        <taxon>Tracheophyta</taxon>
        <taxon>Spermatophyta</taxon>
        <taxon>Magnoliopsida</taxon>
        <taxon>eudicotyledons</taxon>
        <taxon>Gunneridae</taxon>
        <taxon>Pentapetalae</taxon>
        <taxon>rosids</taxon>
        <taxon>fabids</taxon>
        <taxon>Fabales</taxon>
        <taxon>Fabaceae</taxon>
        <taxon>Papilionoideae</taxon>
        <taxon>50 kb inversion clade</taxon>
        <taxon>NPAAA clade</taxon>
        <taxon>Hologalegina</taxon>
        <taxon>IRL clade</taxon>
        <taxon>Trifolieae</taxon>
        <taxon>Trifolium</taxon>
    </lineage>
</organism>
<proteinExistence type="predicted"/>